<dbReference type="PANTHER" id="PTHR46211:SF7">
    <property type="entry name" value="GLYCEROPHOSPHODIESTER PHOSPHODIESTERASE"/>
    <property type="match status" value="1"/>
</dbReference>
<feature type="domain" description="GP-PDE" evidence="3">
    <location>
        <begin position="68"/>
        <end position="322"/>
    </location>
</feature>
<dbReference type="GO" id="GO:0006629">
    <property type="term" value="P:lipid metabolic process"/>
    <property type="evidence" value="ECO:0007669"/>
    <property type="project" value="InterPro"/>
</dbReference>
<dbReference type="PANTHER" id="PTHR46211">
    <property type="entry name" value="GLYCEROPHOSPHORYL DIESTER PHOSPHODIESTERASE"/>
    <property type="match status" value="1"/>
</dbReference>
<dbReference type="InterPro" id="IPR030395">
    <property type="entry name" value="GP_PDE_dom"/>
</dbReference>
<reference evidence="4 5" key="1">
    <citation type="journal article" date="2016" name="Front. Microbiol.">
        <title>Comprehensive Phylogenetic Analysis of Bovine Non-aureus Staphylococci Species Based on Whole-Genome Sequencing.</title>
        <authorList>
            <person name="Naushad S."/>
            <person name="Barkema H.W."/>
            <person name="Luby C."/>
            <person name="Condas L.A."/>
            <person name="Nobrega D.B."/>
            <person name="Carson D.A."/>
            <person name="De Buck J."/>
        </authorList>
    </citation>
    <scope>NUCLEOTIDE SEQUENCE [LARGE SCALE GENOMIC DNA]</scope>
    <source>
        <strain evidence="4 5">SNUC 2993</strain>
    </source>
</reference>
<dbReference type="SUPFAM" id="SSF51695">
    <property type="entry name" value="PLC-like phosphodiesterases"/>
    <property type="match status" value="1"/>
</dbReference>
<organism evidence="4 5">
    <name type="scientific">Staphylococcus warneri</name>
    <dbReference type="NCBI Taxonomy" id="1292"/>
    <lineage>
        <taxon>Bacteria</taxon>
        <taxon>Bacillati</taxon>
        <taxon>Bacillota</taxon>
        <taxon>Bacilli</taxon>
        <taxon>Bacillales</taxon>
        <taxon>Staphylococcaceae</taxon>
        <taxon>Staphylococcus</taxon>
    </lineage>
</organism>
<dbReference type="EMBL" id="PZEV01000063">
    <property type="protein sequence ID" value="PTI49540.1"/>
    <property type="molecule type" value="Genomic_DNA"/>
</dbReference>
<dbReference type="Pfam" id="PF03009">
    <property type="entry name" value="GDPD"/>
    <property type="match status" value="1"/>
</dbReference>
<evidence type="ECO:0000256" key="1">
    <source>
        <dbReference type="SAM" id="MobiDB-lite"/>
    </source>
</evidence>
<dbReference type="CDD" id="cd08601">
    <property type="entry name" value="GDPD_SaGlpQ_like"/>
    <property type="match status" value="1"/>
</dbReference>
<dbReference type="STRING" id="1194526.A284_08925"/>
<accession>A0A2T4PXL4</accession>
<dbReference type="PROSITE" id="PS51704">
    <property type="entry name" value="GP_PDE"/>
    <property type="match status" value="1"/>
</dbReference>
<sequence length="324" mass="36287">MKLNKWVSVGVATITLSMLSVSTPALASGDGQSTQTSDSTENQTQTQTSNHTNQSHSQWQKNLTGEAHTTIAHRGASGYAPEHTFNAYDKSHKELGASYIEIDLQRTKDGHLVAMHDETVDRTTNGHGRVEDYTLAELKKLDAGSWFNKQHPDLAKSEYNNAKVPTLDEILSRYGKNANYYIETKSPDVYPGMENQLIQSLNKHGMLTDQSLKNGHVIVQSFSEPSLQKMKQLNPNIPLIRLLDKGELPFQSEADLKRIKSYAVGVGPEYTDLNEKNTKHLKDLGFLIHPFTVNEEADMQCLNDYGIDGVFTNYADKYKNLNQK</sequence>
<comment type="caution">
    <text evidence="4">The sequence shown here is derived from an EMBL/GenBank/DDBJ whole genome shotgun (WGS) entry which is preliminary data.</text>
</comment>
<dbReference type="Proteomes" id="UP000240717">
    <property type="component" value="Unassembled WGS sequence"/>
</dbReference>
<name>A0A2T4PXL4_STAWA</name>
<feature type="compositionally biased region" description="Low complexity" evidence="1">
    <location>
        <begin position="32"/>
        <end position="58"/>
    </location>
</feature>
<dbReference type="InterPro" id="IPR017946">
    <property type="entry name" value="PLC-like_Pdiesterase_TIM-brl"/>
</dbReference>
<gene>
    <name evidence="4" type="ORF">BU085_11875</name>
</gene>
<evidence type="ECO:0000313" key="5">
    <source>
        <dbReference type="Proteomes" id="UP000240717"/>
    </source>
</evidence>
<dbReference type="Gene3D" id="3.20.20.190">
    <property type="entry name" value="Phosphatidylinositol (PI) phosphodiesterase"/>
    <property type="match status" value="1"/>
</dbReference>
<proteinExistence type="predicted"/>
<evidence type="ECO:0000259" key="3">
    <source>
        <dbReference type="PROSITE" id="PS51704"/>
    </source>
</evidence>
<dbReference type="AlphaFoldDB" id="A0A2T4PXL4"/>
<feature type="region of interest" description="Disordered" evidence="1">
    <location>
        <begin position="25"/>
        <end position="60"/>
    </location>
</feature>
<dbReference type="GO" id="GO:0008081">
    <property type="term" value="F:phosphoric diester hydrolase activity"/>
    <property type="evidence" value="ECO:0007669"/>
    <property type="project" value="InterPro"/>
</dbReference>
<feature type="chain" id="PRO_5015425683" evidence="2">
    <location>
        <begin position="28"/>
        <end position="324"/>
    </location>
</feature>
<evidence type="ECO:0000313" key="4">
    <source>
        <dbReference type="EMBL" id="PTI49540.1"/>
    </source>
</evidence>
<protein>
    <submittedName>
        <fullName evidence="4">Glycerophosphodiester phosphodiesterase</fullName>
    </submittedName>
</protein>
<feature type="signal peptide" evidence="2">
    <location>
        <begin position="1"/>
        <end position="27"/>
    </location>
</feature>
<evidence type="ECO:0000256" key="2">
    <source>
        <dbReference type="SAM" id="SignalP"/>
    </source>
</evidence>
<keyword evidence="2" id="KW-0732">Signal</keyword>